<dbReference type="RefSeq" id="WP_004573114.1">
    <property type="nucleotide sequence ID" value="NZ_AFGF01000032.1"/>
</dbReference>
<keyword evidence="2" id="KW-1003">Cell membrane</keyword>
<comment type="subcellular location">
    <subcellularLocation>
        <location evidence="1">Cell inner membrane</location>
    </subcellularLocation>
</comment>
<protein>
    <submittedName>
        <fullName evidence="7">Lipid A biosynthesis acyltransferase</fullName>
    </submittedName>
</protein>
<dbReference type="PANTHER" id="PTHR30606">
    <property type="entry name" value="LIPID A BIOSYNTHESIS LAUROYL ACYLTRANSFERASE"/>
    <property type="match status" value="1"/>
</dbReference>
<keyword evidence="3" id="KW-0997">Cell inner membrane</keyword>
<keyword evidence="4 7" id="KW-0808">Transferase</keyword>
<keyword evidence="5" id="KW-0472">Membrane</keyword>
<dbReference type="Pfam" id="PF03279">
    <property type="entry name" value="Lip_A_acyltrans"/>
    <property type="match status" value="1"/>
</dbReference>
<dbReference type="Proteomes" id="UP000003240">
    <property type="component" value="Unassembled WGS sequence"/>
</dbReference>
<evidence type="ECO:0000313" key="8">
    <source>
        <dbReference type="Proteomes" id="UP000003240"/>
    </source>
</evidence>
<dbReference type="PIRSF" id="PIRSF026649">
    <property type="entry name" value="MsbB"/>
    <property type="match status" value="1"/>
</dbReference>
<name>F7NFR4_9FIRM</name>
<dbReference type="STRING" id="1009370.ALO_04478"/>
<gene>
    <name evidence="7" type="ORF">ALO_04478</name>
</gene>
<evidence type="ECO:0000256" key="3">
    <source>
        <dbReference type="ARBA" id="ARBA00022519"/>
    </source>
</evidence>
<evidence type="ECO:0000256" key="1">
    <source>
        <dbReference type="ARBA" id="ARBA00004533"/>
    </source>
</evidence>
<accession>F7NFR4</accession>
<organism evidence="7 8">
    <name type="scientific">Acetonema longum DSM 6540</name>
    <dbReference type="NCBI Taxonomy" id="1009370"/>
    <lineage>
        <taxon>Bacteria</taxon>
        <taxon>Bacillati</taxon>
        <taxon>Bacillota</taxon>
        <taxon>Negativicutes</taxon>
        <taxon>Acetonemataceae</taxon>
        <taxon>Acetonema</taxon>
    </lineage>
</organism>
<reference evidence="7 8" key="1">
    <citation type="journal article" date="2011" name="EMBO J.">
        <title>Structural diversity of bacterial flagellar motors.</title>
        <authorList>
            <person name="Chen S."/>
            <person name="Beeby M."/>
            <person name="Murphy G.E."/>
            <person name="Leadbetter J.R."/>
            <person name="Hendrixson D.R."/>
            <person name="Briegel A."/>
            <person name="Li Z."/>
            <person name="Shi J."/>
            <person name="Tocheva E.I."/>
            <person name="Muller A."/>
            <person name="Dobro M.J."/>
            <person name="Jensen G.J."/>
        </authorList>
    </citation>
    <scope>NUCLEOTIDE SEQUENCE [LARGE SCALE GENOMIC DNA]</scope>
    <source>
        <strain evidence="7 8">DSM 6540</strain>
    </source>
</reference>
<dbReference type="eggNOG" id="COG1560">
    <property type="taxonomic scope" value="Bacteria"/>
</dbReference>
<proteinExistence type="predicted"/>
<dbReference type="PANTHER" id="PTHR30606:SF10">
    <property type="entry name" value="PHOSPHATIDYLINOSITOL MANNOSIDE ACYLTRANSFERASE"/>
    <property type="match status" value="1"/>
</dbReference>
<evidence type="ECO:0000256" key="4">
    <source>
        <dbReference type="ARBA" id="ARBA00022679"/>
    </source>
</evidence>
<dbReference type="InterPro" id="IPR004960">
    <property type="entry name" value="LipA_acyltrans"/>
</dbReference>
<dbReference type="AlphaFoldDB" id="F7NFR4"/>
<evidence type="ECO:0000256" key="6">
    <source>
        <dbReference type="ARBA" id="ARBA00023315"/>
    </source>
</evidence>
<keyword evidence="6 7" id="KW-0012">Acyltransferase</keyword>
<evidence type="ECO:0000313" key="7">
    <source>
        <dbReference type="EMBL" id="EGO65127.1"/>
    </source>
</evidence>
<comment type="caution">
    <text evidence="7">The sequence shown here is derived from an EMBL/GenBank/DDBJ whole genome shotgun (WGS) entry which is preliminary data.</text>
</comment>
<dbReference type="EMBL" id="AFGF01000032">
    <property type="protein sequence ID" value="EGO65127.1"/>
    <property type="molecule type" value="Genomic_DNA"/>
</dbReference>
<dbReference type="GO" id="GO:0005886">
    <property type="term" value="C:plasma membrane"/>
    <property type="evidence" value="ECO:0007669"/>
    <property type="project" value="UniProtKB-SubCell"/>
</dbReference>
<dbReference type="OrthoDB" id="9801955at2"/>
<evidence type="ECO:0000256" key="5">
    <source>
        <dbReference type="ARBA" id="ARBA00023136"/>
    </source>
</evidence>
<sequence length="292" mass="32679">MKGHMQYQLLKILSQGISRLPYSLICQIGRGIGHLYYLVAGRQLERGIQQAMRGLNISRSEAKAVLRQVFCNLGQTLMEVLYIPALSRENISRYVSIEGLPHLEEALKAGRGVVILTAHMGNWEWMGAALAHTGLPITTIVKPQPNAQYTRILNEYREMSGLEVFNRGSNEIVKAARALKRGKALGFLADQDGGRDGVFVDFLGKKASTPAGPAIFAQKFNSAVVPVYSYHLPGGGHQIVIEPPLEYEHDPDPKQEVLRNTVKMTHVLENAIKQHPAEWLWFFKRWNTPESN</sequence>
<evidence type="ECO:0000256" key="2">
    <source>
        <dbReference type="ARBA" id="ARBA00022475"/>
    </source>
</evidence>
<dbReference type="GO" id="GO:0016746">
    <property type="term" value="F:acyltransferase activity"/>
    <property type="evidence" value="ECO:0007669"/>
    <property type="project" value="UniProtKB-KW"/>
</dbReference>
<dbReference type="CDD" id="cd07984">
    <property type="entry name" value="LPLAT_LABLAT-like"/>
    <property type="match status" value="1"/>
</dbReference>
<keyword evidence="8" id="KW-1185">Reference proteome</keyword>
<dbReference type="GO" id="GO:0009247">
    <property type="term" value="P:glycolipid biosynthetic process"/>
    <property type="evidence" value="ECO:0007669"/>
    <property type="project" value="UniProtKB-ARBA"/>
</dbReference>